<evidence type="ECO:0000313" key="4">
    <source>
        <dbReference type="EMBL" id="EIA13132.1"/>
    </source>
</evidence>
<dbReference type="Proteomes" id="UP000003093">
    <property type="component" value="Unassembled WGS sequence"/>
</dbReference>
<feature type="coiled-coil region" evidence="1">
    <location>
        <begin position="575"/>
        <end position="637"/>
    </location>
</feature>
<reference evidence="4 5" key="1">
    <citation type="journal article" date="2012" name="MBio">
        <title>Identification of a highly transmissible animal-independent Staphylococcus aureus ST398 clone with distinct genomic and cell adhesion properties.</title>
        <authorList>
            <person name="Uhlemann A.C."/>
            <person name="Porcella S.F."/>
            <person name="Trivedi S."/>
            <person name="Sullivan S.B."/>
            <person name="Hafer C."/>
            <person name="Kennedy A.D."/>
            <person name="Barbian K.D."/>
            <person name="McCarthy A.J."/>
            <person name="Street C."/>
            <person name="Hirschberg D.L."/>
            <person name="Lipkin W.I."/>
            <person name="Lindsay J.A."/>
            <person name="DeLeo F.R."/>
            <person name="Lowy F.D."/>
        </authorList>
    </citation>
    <scope>NUCLEOTIDE SEQUENCE [LARGE SCALE GENOMIC DNA]</scope>
    <source>
        <strain evidence="4 5">DR10</strain>
    </source>
</reference>
<keyword evidence="1" id="KW-0175">Coiled coil</keyword>
<evidence type="ECO:0000313" key="5">
    <source>
        <dbReference type="Proteomes" id="UP000003093"/>
    </source>
</evidence>
<accession>A0ABC9PXD5</accession>
<keyword evidence="2" id="KW-1133">Transmembrane helix</keyword>
<dbReference type="PANTHER" id="PTHR41259">
    <property type="entry name" value="DOUBLE-STRAND BREAK REPAIR RAD50 ATPASE, PUTATIVE-RELATED"/>
    <property type="match status" value="1"/>
</dbReference>
<feature type="transmembrane region" description="Helical" evidence="2">
    <location>
        <begin position="464"/>
        <end position="484"/>
    </location>
</feature>
<evidence type="ECO:0000259" key="3">
    <source>
        <dbReference type="Pfam" id="PF13514"/>
    </source>
</evidence>
<feature type="coiled-coil region" evidence="1">
    <location>
        <begin position="778"/>
        <end position="828"/>
    </location>
</feature>
<comment type="caution">
    <text evidence="4">The sequence shown here is derived from an EMBL/GenBank/DDBJ whole genome shotgun (WGS) entry which is preliminary data.</text>
</comment>
<proteinExistence type="predicted"/>
<feature type="coiled-coil region" evidence="1">
    <location>
        <begin position="284"/>
        <end position="356"/>
    </location>
</feature>
<dbReference type="InterPro" id="IPR038734">
    <property type="entry name" value="YhaN_AAA"/>
</dbReference>
<dbReference type="Pfam" id="PF13514">
    <property type="entry name" value="AAA_27"/>
    <property type="match status" value="1"/>
</dbReference>
<sequence>MNKMIIKSLEIYGYGQFVQRKIEFNKNFTEIFGENEAGKSTIQAFIHSILFGFPTKKSKEPRLEPRLGNQYGGKLVLILDDGLEIEVERIKGSAQGDVKVYLPNGAVRDDAWLQKKLNYISKKTYQGIFSFDVLGLQDIHRNLNEKQLQDYLLQAGALGSTEFTSMREVINRKKDELYKKSGKNPIINQQIEQLKQLESQIREEEAKLETYHRLVDDRDKSSRRLENLKHNLNQLSKMHEEKQKEVALHDHSQEWKSLEQQLNIEPITFPEKGVDRYEKARAHKQSLERDIGLRNERLAQLKEEATQLEPVKQSDIDAFISLNQQENEIKNKEFELTAIEKDIANKQRDKDELQANIGWSETHHDVDSSEAMKSYVSEQIKNKQEQAAYIKQLERSLEENKIEDNAVHSELDSVEEKIVPEETFEKKKEYSQQVIELNEKENLYSKLKERFEIEQQEKQKRQKLLRTTFILLTLVGIGLTAFSFISNNMLFGIIFAVLTLVFVIGIIMSKSKEVDYSEAITDEIEEIKAQLAILDENYDLDFDLDEQYRIRDHWQQALKNKDILEEKRQYIEGRLNDAKGRHDELQSTVENVKDELYLSSKISNDLIVDSISTMANIKALDQHISDLNQQRQQLVQELDTFYNHAEAVTKSQFVYFNKLSLFHDVQQWLKSAEDTNEKWRINAENTKLVTNELNHLNAQLEENNKEITALFDFINVGTEEDFYQHHEDYQTYTSNLSRFNDLTKYLENQNYSYELSSSLSEKTTAQLEEEDHLLATQVDEYNEQYLEMQAQVSDLSAQINHMETDTTLANLRHEYHSLKNQLNDIAKDWASLSYLQSLVDEHIKQIKDKRLPQVINEAVEILKHLTDGRYTMINYNEDSITVKHVNGQLYDPVELSQSTKELLYVALRISLIKVLRPYYPFPLIVDDAFVHFDKKRTEKMLNYLRSLSEHYQVLYFTCVKDNIVPSKEVITLNKIEEGGKR</sequence>
<dbReference type="SUPFAM" id="SSF52540">
    <property type="entry name" value="P-loop containing nucleoside triphosphate hydrolases"/>
    <property type="match status" value="2"/>
</dbReference>
<organism evidence="4 5">
    <name type="scientific">Staphylococcus aureus subsp. aureus DR10</name>
    <dbReference type="NCBI Taxonomy" id="1155079"/>
    <lineage>
        <taxon>Bacteria</taxon>
        <taxon>Bacillati</taxon>
        <taxon>Bacillota</taxon>
        <taxon>Bacilli</taxon>
        <taxon>Bacillales</taxon>
        <taxon>Staphylococcaceae</taxon>
        <taxon>Staphylococcus</taxon>
    </lineage>
</organism>
<dbReference type="Gene3D" id="3.40.50.300">
    <property type="entry name" value="P-loop containing nucleotide triphosphate hydrolases"/>
    <property type="match status" value="2"/>
</dbReference>
<feature type="coiled-coil region" evidence="1">
    <location>
        <begin position="430"/>
        <end position="457"/>
    </location>
</feature>
<dbReference type="InterPro" id="IPR027417">
    <property type="entry name" value="P-loop_NTPase"/>
</dbReference>
<protein>
    <submittedName>
        <fullName evidence="4">Membrane associated protein</fullName>
    </submittedName>
</protein>
<dbReference type="AlphaFoldDB" id="A0ABC9PXD5"/>
<feature type="transmembrane region" description="Helical" evidence="2">
    <location>
        <begin position="490"/>
        <end position="508"/>
    </location>
</feature>
<evidence type="ECO:0000256" key="2">
    <source>
        <dbReference type="SAM" id="Phobius"/>
    </source>
</evidence>
<feature type="coiled-coil region" evidence="1">
    <location>
        <begin position="187"/>
        <end position="245"/>
    </location>
</feature>
<keyword evidence="2" id="KW-0472">Membrane</keyword>
<name>A0ABC9PXD5_STAA5</name>
<dbReference type="PANTHER" id="PTHR41259:SF1">
    <property type="entry name" value="DOUBLE-STRAND BREAK REPAIR RAD50 ATPASE, PUTATIVE-RELATED"/>
    <property type="match status" value="1"/>
</dbReference>
<evidence type="ECO:0000256" key="1">
    <source>
        <dbReference type="SAM" id="Coils"/>
    </source>
</evidence>
<dbReference type="EMBL" id="AIDT01000023">
    <property type="protein sequence ID" value="EIA13132.1"/>
    <property type="molecule type" value="Genomic_DNA"/>
</dbReference>
<feature type="domain" description="YhaN AAA" evidence="3">
    <location>
        <begin position="4"/>
        <end position="210"/>
    </location>
</feature>
<keyword evidence="2" id="KW-0812">Transmembrane</keyword>
<gene>
    <name evidence="4" type="ORF">ST398NM02_1909</name>
</gene>